<name>A0A8H7VXG6_9FUNG</name>
<evidence type="ECO:0000313" key="1">
    <source>
        <dbReference type="EMBL" id="KAG2236900.1"/>
    </source>
</evidence>
<dbReference type="EMBL" id="JAEPRE010000012">
    <property type="protein sequence ID" value="KAG2236900.1"/>
    <property type="molecule type" value="Genomic_DNA"/>
</dbReference>
<proteinExistence type="predicted"/>
<sequence>MKQVYTSITSGLNPAFIYVTLKVEPSQVDVHLLNEDEITDKITTILMANLSRPTRKRKLPE</sequence>
<feature type="non-terminal residue" evidence="1">
    <location>
        <position position="1"/>
    </location>
</feature>
<comment type="caution">
    <text evidence="1">The sequence shown here is derived from an EMBL/GenBank/DDBJ whole genome shotgun (WGS) entry which is preliminary data.</text>
</comment>
<protein>
    <submittedName>
        <fullName evidence="1">Uncharacterized protein</fullName>
    </submittedName>
</protein>
<accession>A0A8H7VXG6</accession>
<dbReference type="Proteomes" id="UP000613177">
    <property type="component" value="Unassembled WGS sequence"/>
</dbReference>
<dbReference type="AlphaFoldDB" id="A0A8H7VXG6"/>
<reference evidence="1" key="1">
    <citation type="submission" date="2021-01" db="EMBL/GenBank/DDBJ databases">
        <title>Metabolic potential, ecology and presence of endohyphal bacteria is reflected in genomic diversity of Mucoromycotina.</title>
        <authorList>
            <person name="Muszewska A."/>
            <person name="Okrasinska A."/>
            <person name="Steczkiewicz K."/>
            <person name="Drgas O."/>
            <person name="Orlowska M."/>
            <person name="Perlinska-Lenart U."/>
            <person name="Aleksandrzak-Piekarczyk T."/>
            <person name="Szatraj K."/>
            <person name="Zielenkiewicz U."/>
            <person name="Pilsyk S."/>
            <person name="Malc E."/>
            <person name="Mieczkowski P."/>
            <person name="Kruszewska J.S."/>
            <person name="Biernat P."/>
            <person name="Pawlowska J."/>
        </authorList>
    </citation>
    <scope>NUCLEOTIDE SEQUENCE</scope>
    <source>
        <strain evidence="1">WA0000018081</strain>
    </source>
</reference>
<gene>
    <name evidence="1" type="ORF">INT48_002713</name>
</gene>
<keyword evidence="2" id="KW-1185">Reference proteome</keyword>
<evidence type="ECO:0000313" key="2">
    <source>
        <dbReference type="Proteomes" id="UP000613177"/>
    </source>
</evidence>
<organism evidence="1 2">
    <name type="scientific">Thamnidium elegans</name>
    <dbReference type="NCBI Taxonomy" id="101142"/>
    <lineage>
        <taxon>Eukaryota</taxon>
        <taxon>Fungi</taxon>
        <taxon>Fungi incertae sedis</taxon>
        <taxon>Mucoromycota</taxon>
        <taxon>Mucoromycotina</taxon>
        <taxon>Mucoromycetes</taxon>
        <taxon>Mucorales</taxon>
        <taxon>Mucorineae</taxon>
        <taxon>Mucoraceae</taxon>
        <taxon>Thamnidium</taxon>
    </lineage>
</organism>